<feature type="chain" id="PRO_5047226475" evidence="2">
    <location>
        <begin position="23"/>
        <end position="180"/>
    </location>
</feature>
<keyword evidence="2" id="KW-0732">Signal</keyword>
<keyword evidence="4" id="KW-1185">Reference proteome</keyword>
<organism evidence="3 4">
    <name type="scientific">Pseudahrensia aquimaris</name>
    <dbReference type="NCBI Taxonomy" id="744461"/>
    <lineage>
        <taxon>Bacteria</taxon>
        <taxon>Pseudomonadati</taxon>
        <taxon>Pseudomonadota</taxon>
        <taxon>Alphaproteobacteria</taxon>
        <taxon>Hyphomicrobiales</taxon>
        <taxon>Ahrensiaceae</taxon>
        <taxon>Pseudahrensia</taxon>
    </lineage>
</organism>
<gene>
    <name evidence="3" type="ORF">ACFQ14_11830</name>
</gene>
<dbReference type="RefSeq" id="WP_377212962.1">
    <property type="nucleotide sequence ID" value="NZ_JBHTJV010000010.1"/>
</dbReference>
<evidence type="ECO:0000256" key="1">
    <source>
        <dbReference type="PROSITE-ProRule" id="PRU00339"/>
    </source>
</evidence>
<dbReference type="PROSITE" id="PS50005">
    <property type="entry name" value="TPR"/>
    <property type="match status" value="1"/>
</dbReference>
<reference evidence="4" key="1">
    <citation type="journal article" date="2019" name="Int. J. Syst. Evol. Microbiol.">
        <title>The Global Catalogue of Microorganisms (GCM) 10K type strain sequencing project: providing services to taxonomists for standard genome sequencing and annotation.</title>
        <authorList>
            <consortium name="The Broad Institute Genomics Platform"/>
            <consortium name="The Broad Institute Genome Sequencing Center for Infectious Disease"/>
            <person name="Wu L."/>
            <person name="Ma J."/>
        </authorList>
    </citation>
    <scope>NUCLEOTIDE SEQUENCE [LARGE SCALE GENOMIC DNA]</scope>
    <source>
        <strain evidence="4">CCUG 60023</strain>
    </source>
</reference>
<evidence type="ECO:0000313" key="3">
    <source>
        <dbReference type="EMBL" id="MFD0917099.1"/>
    </source>
</evidence>
<keyword evidence="1" id="KW-0802">TPR repeat</keyword>
<proteinExistence type="predicted"/>
<accession>A0ABW3FJU2</accession>
<feature type="signal peptide" evidence="2">
    <location>
        <begin position="1"/>
        <end position="22"/>
    </location>
</feature>
<dbReference type="Proteomes" id="UP001597101">
    <property type="component" value="Unassembled WGS sequence"/>
</dbReference>
<evidence type="ECO:0000256" key="2">
    <source>
        <dbReference type="SAM" id="SignalP"/>
    </source>
</evidence>
<protein>
    <submittedName>
        <fullName evidence="3">Tetratricopeptide repeat protein</fullName>
    </submittedName>
</protein>
<dbReference type="InterPro" id="IPR019734">
    <property type="entry name" value="TPR_rpt"/>
</dbReference>
<dbReference type="SUPFAM" id="SSF48452">
    <property type="entry name" value="TPR-like"/>
    <property type="match status" value="1"/>
</dbReference>
<sequence>MRILNVCLTALAASAITFSSFAAGSDSTKPPTKTQTTKVCKKGQVWNKKRKKCVNPQSGMLSDDEVYTAARELAYDGQFDNALKVLAVAANPNDPRILNYKGFANRKAGRVAEGMSYYQAALKIDPDYILVRSYMGQAFISSGDVTSAKNQLAEIEKRGGSDTWAYASLAKAISGEATEY</sequence>
<dbReference type="EMBL" id="JBHTJV010000010">
    <property type="protein sequence ID" value="MFD0917099.1"/>
    <property type="molecule type" value="Genomic_DNA"/>
</dbReference>
<dbReference type="InterPro" id="IPR011990">
    <property type="entry name" value="TPR-like_helical_dom_sf"/>
</dbReference>
<dbReference type="Pfam" id="PF13432">
    <property type="entry name" value="TPR_16"/>
    <property type="match status" value="1"/>
</dbReference>
<comment type="caution">
    <text evidence="3">The sequence shown here is derived from an EMBL/GenBank/DDBJ whole genome shotgun (WGS) entry which is preliminary data.</text>
</comment>
<dbReference type="Gene3D" id="1.25.40.10">
    <property type="entry name" value="Tetratricopeptide repeat domain"/>
    <property type="match status" value="1"/>
</dbReference>
<evidence type="ECO:0000313" key="4">
    <source>
        <dbReference type="Proteomes" id="UP001597101"/>
    </source>
</evidence>
<name>A0ABW3FJU2_9HYPH</name>
<feature type="repeat" description="TPR" evidence="1">
    <location>
        <begin position="95"/>
        <end position="128"/>
    </location>
</feature>